<dbReference type="InterPro" id="IPR027275">
    <property type="entry name" value="PRC-brl_dom"/>
</dbReference>
<dbReference type="InterPro" id="IPR011033">
    <property type="entry name" value="PRC_barrel-like_sf"/>
</dbReference>
<proteinExistence type="predicted"/>
<organism evidence="2 3">
    <name type="scientific">Mesorhizobium muleiense</name>
    <dbReference type="NCBI Taxonomy" id="1004279"/>
    <lineage>
        <taxon>Bacteria</taxon>
        <taxon>Pseudomonadati</taxon>
        <taxon>Pseudomonadota</taxon>
        <taxon>Alphaproteobacteria</taxon>
        <taxon>Hyphomicrobiales</taxon>
        <taxon>Phyllobacteriaceae</taxon>
        <taxon>Mesorhizobium</taxon>
    </lineage>
</organism>
<keyword evidence="3" id="KW-1185">Reference proteome</keyword>
<evidence type="ECO:0000313" key="2">
    <source>
        <dbReference type="EMBL" id="SDL20167.1"/>
    </source>
</evidence>
<evidence type="ECO:0000259" key="1">
    <source>
        <dbReference type="Pfam" id="PF05239"/>
    </source>
</evidence>
<evidence type="ECO:0000313" key="3">
    <source>
        <dbReference type="Proteomes" id="UP000198894"/>
    </source>
</evidence>
<dbReference type="RefSeq" id="WP_023799003.1">
    <property type="nucleotide sequence ID" value="NZ_FNEE01000029.1"/>
</dbReference>
<accession>A0A1G9I4I8</accession>
<dbReference type="Proteomes" id="UP000198894">
    <property type="component" value="Unassembled WGS sequence"/>
</dbReference>
<protein>
    <submittedName>
        <fullName evidence="2">PRC-barrel domain-containing protein</fullName>
    </submittedName>
</protein>
<reference evidence="3" key="1">
    <citation type="submission" date="2016-10" db="EMBL/GenBank/DDBJ databases">
        <authorList>
            <person name="Varghese N."/>
            <person name="Submissions S."/>
        </authorList>
    </citation>
    <scope>NUCLEOTIDE SEQUENCE [LARGE SCALE GENOMIC DNA]</scope>
    <source>
        <strain evidence="3">CGMCC 1.11022</strain>
    </source>
</reference>
<feature type="domain" description="PRC-barrel" evidence="1">
    <location>
        <begin position="18"/>
        <end position="90"/>
    </location>
</feature>
<dbReference type="Gene3D" id="2.30.30.240">
    <property type="entry name" value="PRC-barrel domain"/>
    <property type="match status" value="1"/>
</dbReference>
<name>A0A1G9I4I8_9HYPH</name>
<gene>
    <name evidence="2" type="ORF">SAMN05428953_12931</name>
</gene>
<dbReference type="EMBL" id="FNEE01000029">
    <property type="protein sequence ID" value="SDL20167.1"/>
    <property type="molecule type" value="Genomic_DNA"/>
</dbReference>
<dbReference type="PANTHER" id="PTHR36505">
    <property type="entry name" value="BLR1072 PROTEIN"/>
    <property type="match status" value="1"/>
</dbReference>
<sequence length="124" mass="14316">MTNQDPDIRETHDLIASDMVVGTNVYDIQGNHIGQVERLILEKRGGRVSYAVLSFGGFLGIGDDYYPLPWQKLDYDESLAGFRIDITKEQVEGAPRYARDQDFDWNAESGRRVYDYYGVRPYWV</sequence>
<dbReference type="AlphaFoldDB" id="A0A1G9I4I8"/>
<dbReference type="SUPFAM" id="SSF50346">
    <property type="entry name" value="PRC-barrel domain"/>
    <property type="match status" value="1"/>
</dbReference>
<dbReference type="Pfam" id="PF05239">
    <property type="entry name" value="PRC"/>
    <property type="match status" value="1"/>
</dbReference>
<dbReference type="PANTHER" id="PTHR36505:SF1">
    <property type="entry name" value="BLR1072 PROTEIN"/>
    <property type="match status" value="1"/>
</dbReference>